<name>A0A0E9SMX8_ANGAN</name>
<reference evidence="1" key="2">
    <citation type="journal article" date="2015" name="Fish Shellfish Immunol.">
        <title>Early steps in the European eel (Anguilla anguilla)-Vibrio vulnificus interaction in the gills: Role of the RtxA13 toxin.</title>
        <authorList>
            <person name="Callol A."/>
            <person name="Pajuelo D."/>
            <person name="Ebbesson L."/>
            <person name="Teles M."/>
            <person name="MacKenzie S."/>
            <person name="Amaro C."/>
        </authorList>
    </citation>
    <scope>NUCLEOTIDE SEQUENCE</scope>
</reference>
<sequence>MHKYVSTVGSLRPLPRKFIKHLHFNCYTQPYLTRKKLKK</sequence>
<dbReference type="AlphaFoldDB" id="A0A0E9SMX8"/>
<proteinExistence type="predicted"/>
<organism evidence="1">
    <name type="scientific">Anguilla anguilla</name>
    <name type="common">European freshwater eel</name>
    <name type="synonym">Muraena anguilla</name>
    <dbReference type="NCBI Taxonomy" id="7936"/>
    <lineage>
        <taxon>Eukaryota</taxon>
        <taxon>Metazoa</taxon>
        <taxon>Chordata</taxon>
        <taxon>Craniata</taxon>
        <taxon>Vertebrata</taxon>
        <taxon>Euteleostomi</taxon>
        <taxon>Actinopterygii</taxon>
        <taxon>Neopterygii</taxon>
        <taxon>Teleostei</taxon>
        <taxon>Anguilliformes</taxon>
        <taxon>Anguillidae</taxon>
        <taxon>Anguilla</taxon>
    </lineage>
</organism>
<evidence type="ECO:0000313" key="1">
    <source>
        <dbReference type="EMBL" id="JAH42681.1"/>
    </source>
</evidence>
<dbReference type="EMBL" id="GBXM01065896">
    <property type="protein sequence ID" value="JAH42681.1"/>
    <property type="molecule type" value="Transcribed_RNA"/>
</dbReference>
<protein>
    <submittedName>
        <fullName evidence="1">Uncharacterized protein</fullName>
    </submittedName>
</protein>
<accession>A0A0E9SMX8</accession>
<reference evidence="1" key="1">
    <citation type="submission" date="2014-11" db="EMBL/GenBank/DDBJ databases">
        <authorList>
            <person name="Amaro Gonzalez C."/>
        </authorList>
    </citation>
    <scope>NUCLEOTIDE SEQUENCE</scope>
</reference>